<feature type="binding site" evidence="7">
    <location>
        <position position="64"/>
    </location>
    <ligand>
        <name>substrate</name>
    </ligand>
</feature>
<evidence type="ECO:0000256" key="6">
    <source>
        <dbReference type="ARBA" id="ARBA00023141"/>
    </source>
</evidence>
<accession>A0A9X2HFM3</accession>
<dbReference type="RefSeq" id="WP_254168088.1">
    <property type="nucleotide sequence ID" value="NZ_JANAFB010000038.1"/>
</dbReference>
<dbReference type="GO" id="GO:0000287">
    <property type="term" value="F:magnesium ion binding"/>
    <property type="evidence" value="ECO:0007669"/>
    <property type="project" value="UniProtKB-UniRule"/>
</dbReference>
<dbReference type="InterPro" id="IPR027417">
    <property type="entry name" value="P-loop_NTPase"/>
</dbReference>
<gene>
    <name evidence="7" type="primary">aroK</name>
    <name evidence="8" type="ORF">NBM05_12685</name>
</gene>
<dbReference type="HAMAP" id="MF_00109">
    <property type="entry name" value="Shikimate_kinase"/>
    <property type="match status" value="1"/>
</dbReference>
<dbReference type="GO" id="GO:0005829">
    <property type="term" value="C:cytosol"/>
    <property type="evidence" value="ECO:0007669"/>
    <property type="project" value="TreeGrafter"/>
</dbReference>
<comment type="catalytic activity">
    <reaction evidence="7">
        <text>shikimate + ATP = 3-phosphoshikimate + ADP + H(+)</text>
        <dbReference type="Rhea" id="RHEA:13121"/>
        <dbReference type="ChEBI" id="CHEBI:15378"/>
        <dbReference type="ChEBI" id="CHEBI:30616"/>
        <dbReference type="ChEBI" id="CHEBI:36208"/>
        <dbReference type="ChEBI" id="CHEBI:145989"/>
        <dbReference type="ChEBI" id="CHEBI:456216"/>
        <dbReference type="EC" id="2.7.1.71"/>
    </reaction>
</comment>
<keyword evidence="4 7" id="KW-0418">Kinase</keyword>
<keyword evidence="7" id="KW-0460">Magnesium</keyword>
<evidence type="ECO:0000313" key="9">
    <source>
        <dbReference type="Proteomes" id="UP001139502"/>
    </source>
</evidence>
<reference evidence="8" key="1">
    <citation type="submission" date="2022-06" db="EMBL/GenBank/DDBJ databases">
        <title>Rothia sp. isolated from sandalwood seedling.</title>
        <authorList>
            <person name="Tuikhar N."/>
            <person name="Kirdat K."/>
            <person name="Thorat V."/>
            <person name="Swetha P."/>
            <person name="Padma S."/>
            <person name="Sundararaj R."/>
            <person name="Yadav A."/>
        </authorList>
    </citation>
    <scope>NUCLEOTIDE SEQUENCE</scope>
    <source>
        <strain evidence="8">AR01</strain>
    </source>
</reference>
<dbReference type="EC" id="2.7.1.71" evidence="7"/>
<keyword evidence="7" id="KW-0963">Cytoplasm</keyword>
<comment type="pathway">
    <text evidence="7">Metabolic intermediate biosynthesis; chorismate biosynthesis; chorismate from D-erythrose 4-phosphate and phosphoenolpyruvate: step 5/7.</text>
</comment>
<dbReference type="GO" id="GO:0005524">
    <property type="term" value="F:ATP binding"/>
    <property type="evidence" value="ECO:0007669"/>
    <property type="project" value="UniProtKB-UniRule"/>
</dbReference>
<dbReference type="Gene3D" id="3.40.50.300">
    <property type="entry name" value="P-loop containing nucleotide triphosphate hydrolases"/>
    <property type="match status" value="1"/>
</dbReference>
<keyword evidence="9" id="KW-1185">Reference proteome</keyword>
<keyword evidence="7" id="KW-0479">Metal-binding</keyword>
<feature type="binding site" evidence="7">
    <location>
        <position position="185"/>
    </location>
    <ligand>
        <name>ATP</name>
        <dbReference type="ChEBI" id="CHEBI:30616"/>
    </ligand>
</feature>
<feature type="binding site" evidence="7">
    <location>
        <position position="112"/>
    </location>
    <ligand>
        <name>substrate</name>
    </ligand>
</feature>
<dbReference type="CDD" id="cd00464">
    <property type="entry name" value="SK"/>
    <property type="match status" value="1"/>
</dbReference>
<feature type="binding site" evidence="7">
    <location>
        <begin position="42"/>
        <end position="47"/>
    </location>
    <ligand>
        <name>ATP</name>
        <dbReference type="ChEBI" id="CHEBI:30616"/>
    </ligand>
</feature>
<sequence>MPPKSPLETAGSGDDRLDPVLVRSLSEHEAPRGPIVLIGPMAAGKSFLALHLAKFHGYKFVDADQLIVSRHGVISEIFETYGERYFRDLEADTIAEVLGDPEYEGAVFSVGGGAPMTPRVRERLAGHRVVYLRIDAETVAPRIAGNTSRPMLRPDPVARWTEILEQRRETYEALADVVIDASGDRSIADMARELDGAVRGLTGDR</sequence>
<dbReference type="AlphaFoldDB" id="A0A9X2HFM3"/>
<dbReference type="InterPro" id="IPR000623">
    <property type="entry name" value="Shikimate_kinase/TSH1"/>
</dbReference>
<dbReference type="SUPFAM" id="SSF52540">
    <property type="entry name" value="P-loop containing nucleoside triphosphate hydrolases"/>
    <property type="match status" value="1"/>
</dbReference>
<dbReference type="GO" id="GO:0009073">
    <property type="term" value="P:aromatic amino acid family biosynthetic process"/>
    <property type="evidence" value="ECO:0007669"/>
    <property type="project" value="UniProtKB-KW"/>
</dbReference>
<dbReference type="Pfam" id="PF01202">
    <property type="entry name" value="SKI"/>
    <property type="match status" value="1"/>
</dbReference>
<evidence type="ECO:0000256" key="7">
    <source>
        <dbReference type="HAMAP-Rule" id="MF_00109"/>
    </source>
</evidence>
<keyword evidence="5 7" id="KW-0067">ATP-binding</keyword>
<protein>
    <recommendedName>
        <fullName evidence="7">Shikimate kinase</fullName>
        <shortName evidence="7">SK</shortName>
        <ecNumber evidence="7">2.7.1.71</ecNumber>
    </recommendedName>
</protein>
<evidence type="ECO:0000256" key="2">
    <source>
        <dbReference type="ARBA" id="ARBA00022679"/>
    </source>
</evidence>
<proteinExistence type="inferred from homology"/>
<keyword evidence="2 7" id="KW-0808">Transferase</keyword>
<dbReference type="PANTHER" id="PTHR21087">
    <property type="entry name" value="SHIKIMATE KINASE"/>
    <property type="match status" value="1"/>
</dbReference>
<dbReference type="InterPro" id="IPR031322">
    <property type="entry name" value="Shikimate/glucono_kinase"/>
</dbReference>
<dbReference type="Proteomes" id="UP001139502">
    <property type="component" value="Unassembled WGS sequence"/>
</dbReference>
<evidence type="ECO:0000256" key="1">
    <source>
        <dbReference type="ARBA" id="ARBA00022605"/>
    </source>
</evidence>
<comment type="subunit">
    <text evidence="7">Monomer.</text>
</comment>
<comment type="caution">
    <text evidence="8">The sequence shown here is derived from an EMBL/GenBank/DDBJ whole genome shotgun (WGS) entry which is preliminary data.</text>
</comment>
<evidence type="ECO:0000256" key="3">
    <source>
        <dbReference type="ARBA" id="ARBA00022741"/>
    </source>
</evidence>
<evidence type="ECO:0000313" key="8">
    <source>
        <dbReference type="EMBL" id="MCP3426837.1"/>
    </source>
</evidence>
<keyword evidence="6 7" id="KW-0057">Aromatic amino acid biosynthesis</keyword>
<dbReference type="GO" id="GO:0004765">
    <property type="term" value="F:shikimate kinase activity"/>
    <property type="evidence" value="ECO:0007669"/>
    <property type="project" value="UniProtKB-UniRule"/>
</dbReference>
<name>A0A9X2HFM3_9MICC</name>
<dbReference type="PANTHER" id="PTHR21087:SF16">
    <property type="entry name" value="SHIKIMATE KINASE 1, CHLOROPLASTIC"/>
    <property type="match status" value="1"/>
</dbReference>
<comment type="subcellular location">
    <subcellularLocation>
        <location evidence="7">Cytoplasm</location>
    </subcellularLocation>
</comment>
<feature type="binding site" evidence="7">
    <location>
        <position position="87"/>
    </location>
    <ligand>
        <name>substrate</name>
    </ligand>
</feature>
<dbReference type="GO" id="GO:0008652">
    <property type="term" value="P:amino acid biosynthetic process"/>
    <property type="evidence" value="ECO:0007669"/>
    <property type="project" value="UniProtKB-KW"/>
</dbReference>
<comment type="cofactor">
    <cofactor evidence="7">
        <name>Mg(2+)</name>
        <dbReference type="ChEBI" id="CHEBI:18420"/>
    </cofactor>
    <text evidence="7">Binds 1 Mg(2+) ion per subunit.</text>
</comment>
<evidence type="ECO:0000256" key="5">
    <source>
        <dbReference type="ARBA" id="ARBA00022840"/>
    </source>
</evidence>
<dbReference type="EMBL" id="JANAFB010000038">
    <property type="protein sequence ID" value="MCP3426837.1"/>
    <property type="molecule type" value="Genomic_DNA"/>
</dbReference>
<keyword evidence="3 7" id="KW-0547">Nucleotide-binding</keyword>
<comment type="similarity">
    <text evidence="7">Belongs to the shikimate kinase family.</text>
</comment>
<keyword evidence="1 7" id="KW-0028">Amino-acid biosynthesis</keyword>
<organism evidence="8 9">
    <name type="scientific">Rothia santali</name>
    <dbReference type="NCBI Taxonomy" id="2949643"/>
    <lineage>
        <taxon>Bacteria</taxon>
        <taxon>Bacillati</taxon>
        <taxon>Actinomycetota</taxon>
        <taxon>Actinomycetes</taxon>
        <taxon>Micrococcales</taxon>
        <taxon>Micrococcaceae</taxon>
        <taxon>Rothia</taxon>
    </lineage>
</organism>
<comment type="function">
    <text evidence="7">Catalyzes the specific phosphorylation of the 3-hydroxyl group of shikimic acid using ATP as a cosubstrate.</text>
</comment>
<feature type="binding site" evidence="7">
    <location>
        <position position="46"/>
    </location>
    <ligand>
        <name>Mg(2+)</name>
        <dbReference type="ChEBI" id="CHEBI:18420"/>
    </ligand>
</feature>
<feature type="binding site" evidence="7">
    <location>
        <position position="167"/>
    </location>
    <ligand>
        <name>substrate</name>
    </ligand>
</feature>
<dbReference type="PRINTS" id="PR01100">
    <property type="entry name" value="SHIKIMTKNASE"/>
</dbReference>
<evidence type="ECO:0000256" key="4">
    <source>
        <dbReference type="ARBA" id="ARBA00022777"/>
    </source>
</evidence>
<feature type="binding site" evidence="7">
    <location>
        <position position="149"/>
    </location>
    <ligand>
        <name>ATP</name>
        <dbReference type="ChEBI" id="CHEBI:30616"/>
    </ligand>
</feature>
<dbReference type="GO" id="GO:0009423">
    <property type="term" value="P:chorismate biosynthetic process"/>
    <property type="evidence" value="ECO:0007669"/>
    <property type="project" value="UniProtKB-UniRule"/>
</dbReference>